<protein>
    <recommendedName>
        <fullName evidence="4">Cas10/Cmr2 second palm domain-containing protein</fullName>
    </recommendedName>
</protein>
<keyword evidence="1" id="KW-0547">Nucleotide-binding</keyword>
<organism evidence="5 6">
    <name type="scientific">Streptomyces chiangmaiensis</name>
    <dbReference type="NCBI Taxonomy" id="766497"/>
    <lineage>
        <taxon>Bacteria</taxon>
        <taxon>Bacillati</taxon>
        <taxon>Actinomycetota</taxon>
        <taxon>Actinomycetes</taxon>
        <taxon>Kitasatosporales</taxon>
        <taxon>Streptomycetaceae</taxon>
        <taxon>Streptomyces</taxon>
    </lineage>
</organism>
<feature type="compositionally biased region" description="Basic and acidic residues" evidence="3">
    <location>
        <begin position="1"/>
        <end position="17"/>
    </location>
</feature>
<feature type="non-terminal residue" evidence="5">
    <location>
        <position position="208"/>
    </location>
</feature>
<keyword evidence="2" id="KW-0051">Antiviral defense</keyword>
<accession>A0ABU7FWX3</accession>
<evidence type="ECO:0000256" key="1">
    <source>
        <dbReference type="ARBA" id="ARBA00022741"/>
    </source>
</evidence>
<dbReference type="InterPro" id="IPR054767">
    <property type="entry name" value="Cas10-Cmr2_palm2"/>
</dbReference>
<evidence type="ECO:0000313" key="6">
    <source>
        <dbReference type="Proteomes" id="UP001333996"/>
    </source>
</evidence>
<dbReference type="Gene3D" id="3.30.70.270">
    <property type="match status" value="1"/>
</dbReference>
<keyword evidence="6" id="KW-1185">Reference proteome</keyword>
<dbReference type="InterPro" id="IPR043128">
    <property type="entry name" value="Rev_trsase/Diguanyl_cyclase"/>
</dbReference>
<feature type="region of interest" description="Disordered" evidence="3">
    <location>
        <begin position="1"/>
        <end position="24"/>
    </location>
</feature>
<name>A0ABU7FWX3_9ACTN</name>
<proteinExistence type="predicted"/>
<dbReference type="EMBL" id="JAYWVC010000370">
    <property type="protein sequence ID" value="MED7828385.1"/>
    <property type="molecule type" value="Genomic_DNA"/>
</dbReference>
<feature type="domain" description="Cas10/Cmr2 second palm" evidence="4">
    <location>
        <begin position="47"/>
        <end position="205"/>
    </location>
</feature>
<sequence length="208" mass="22267">MPRGRTAGDERSPEGRLAKSLPVTHPAPEDFAALAALGRVESGRNHLATVSIDGNAFGEFFKALAKEGSDDPRMRNWKTRISQSLSAATRDALTEATMSLPLTDERDQVVVVPHVVGGDDVLVSLPADQAWAFTLAFLRQFGQAVRTATADILEMLNGRRAGRSEGEPPLEAPTASAGIVFAHSGYPLNLLAESAGRRLREAKRAVRG</sequence>
<evidence type="ECO:0000256" key="3">
    <source>
        <dbReference type="SAM" id="MobiDB-lite"/>
    </source>
</evidence>
<gene>
    <name evidence="5" type="ORF">VXC91_42635</name>
</gene>
<evidence type="ECO:0000259" key="4">
    <source>
        <dbReference type="Pfam" id="PF22335"/>
    </source>
</evidence>
<evidence type="ECO:0000313" key="5">
    <source>
        <dbReference type="EMBL" id="MED7828385.1"/>
    </source>
</evidence>
<dbReference type="Proteomes" id="UP001333996">
    <property type="component" value="Unassembled WGS sequence"/>
</dbReference>
<reference evidence="5" key="1">
    <citation type="submission" date="2024-01" db="EMBL/GenBank/DDBJ databases">
        <title>First draft genome sequence data of TA4-1, the type strain of Gram-positive actinobacterium Streptomyces chiangmaiensis.</title>
        <authorList>
            <person name="Yasawong M."/>
            <person name="Nantapong N."/>
        </authorList>
    </citation>
    <scope>NUCLEOTIDE SEQUENCE</scope>
    <source>
        <strain evidence="5">TA4-1</strain>
    </source>
</reference>
<dbReference type="RefSeq" id="WP_329512729.1">
    <property type="nucleotide sequence ID" value="NZ_JAYWVC010000370.1"/>
</dbReference>
<comment type="caution">
    <text evidence="5">The sequence shown here is derived from an EMBL/GenBank/DDBJ whole genome shotgun (WGS) entry which is preliminary data.</text>
</comment>
<evidence type="ECO:0000256" key="2">
    <source>
        <dbReference type="ARBA" id="ARBA00023118"/>
    </source>
</evidence>
<dbReference type="Pfam" id="PF22335">
    <property type="entry name" value="Cas10-Cmr2_palm2"/>
    <property type="match status" value="1"/>
</dbReference>